<dbReference type="PRINTS" id="PR00081">
    <property type="entry name" value="GDHRDH"/>
</dbReference>
<comment type="similarity">
    <text evidence="1 3">Belongs to the short-chain dehydrogenases/reductases (SDR) family.</text>
</comment>
<dbReference type="EMBL" id="MWBO01000064">
    <property type="protein sequence ID" value="OQA51778.1"/>
    <property type="molecule type" value="Genomic_DNA"/>
</dbReference>
<proteinExistence type="inferred from homology"/>
<reference evidence="4" key="1">
    <citation type="submission" date="2017-02" db="EMBL/GenBank/DDBJ databases">
        <title>Delving into the versatile metabolic prowess of the omnipresent phylum Bacteroidetes.</title>
        <authorList>
            <person name="Nobu M.K."/>
            <person name="Mei R."/>
            <person name="Narihiro T."/>
            <person name="Kuroda K."/>
            <person name="Liu W.-T."/>
        </authorList>
    </citation>
    <scope>NUCLEOTIDE SEQUENCE</scope>
    <source>
        <strain evidence="4">ADurb.Bin280</strain>
    </source>
</reference>
<comment type="caution">
    <text evidence="4">The sequence shown here is derived from an EMBL/GenBank/DDBJ whole genome shotgun (WGS) entry which is preliminary data.</text>
</comment>
<gene>
    <name evidence="4" type="ORF">BWY43_00818</name>
</gene>
<evidence type="ECO:0000256" key="2">
    <source>
        <dbReference type="ARBA" id="ARBA00023002"/>
    </source>
</evidence>
<dbReference type="PANTHER" id="PTHR24322:SF736">
    <property type="entry name" value="RETINOL DEHYDROGENASE 10"/>
    <property type="match status" value="1"/>
</dbReference>
<dbReference type="InterPro" id="IPR020904">
    <property type="entry name" value="Sc_DH/Rdtase_CS"/>
</dbReference>
<dbReference type="InterPro" id="IPR002347">
    <property type="entry name" value="SDR_fam"/>
</dbReference>
<keyword evidence="2 4" id="KW-0560">Oxidoreductase</keyword>
<dbReference type="AlphaFoldDB" id="A0A1V5SB94"/>
<dbReference type="Gene3D" id="3.40.50.720">
    <property type="entry name" value="NAD(P)-binding Rossmann-like Domain"/>
    <property type="match status" value="1"/>
</dbReference>
<dbReference type="Proteomes" id="UP000485367">
    <property type="component" value="Unassembled WGS sequence"/>
</dbReference>
<accession>A0A1V5SB94</accession>
<dbReference type="Pfam" id="PF00106">
    <property type="entry name" value="adh_short"/>
    <property type="match status" value="1"/>
</dbReference>
<evidence type="ECO:0000313" key="4">
    <source>
        <dbReference type="EMBL" id="OQA51778.1"/>
    </source>
</evidence>
<evidence type="ECO:0000256" key="3">
    <source>
        <dbReference type="RuleBase" id="RU000363"/>
    </source>
</evidence>
<dbReference type="PROSITE" id="PS00061">
    <property type="entry name" value="ADH_SHORT"/>
    <property type="match status" value="1"/>
</dbReference>
<name>A0A1V5SB94_9BACT</name>
<protein>
    <submittedName>
        <fullName evidence="4">Putative oxidoreductase</fullName>
        <ecNumber evidence="4">1.-.-.-</ecNumber>
    </submittedName>
</protein>
<dbReference type="SUPFAM" id="SSF51735">
    <property type="entry name" value="NAD(P)-binding Rossmann-fold domains"/>
    <property type="match status" value="1"/>
</dbReference>
<dbReference type="CDD" id="cd05233">
    <property type="entry name" value="SDR_c"/>
    <property type="match status" value="1"/>
</dbReference>
<dbReference type="PANTHER" id="PTHR24322">
    <property type="entry name" value="PKSB"/>
    <property type="match status" value="1"/>
</dbReference>
<dbReference type="PRINTS" id="PR00080">
    <property type="entry name" value="SDRFAMILY"/>
</dbReference>
<sequence length="228" mass="25046">MNKVIVITGGAGGLGRAIIEKLCGQNTIIALDSSQEKLNELQAQTSCQTLLCDITDPEQVKKTIEKILQDNDKIDVLINNAGVWIQGKLNENDDQKISNVFAVNCLGTIYTTKYVLPAMQENNAGLIFNIVSMAGLSAKGERSVYNASKWAMTGFTKCLQEDLKGTQIRAMGIYPSLVNTKLFENAGISRNDLDRGLNPDQIAKTIEFAMSLEPTVNLDEIVIKDIRY</sequence>
<organism evidence="4">
    <name type="scientific">candidate division WS2 bacterium ADurb.Bin280</name>
    <dbReference type="NCBI Taxonomy" id="1852829"/>
    <lineage>
        <taxon>Bacteria</taxon>
        <taxon>candidate division WS2</taxon>
    </lineage>
</organism>
<dbReference type="InterPro" id="IPR036291">
    <property type="entry name" value="NAD(P)-bd_dom_sf"/>
</dbReference>
<evidence type="ECO:0000256" key="1">
    <source>
        <dbReference type="ARBA" id="ARBA00006484"/>
    </source>
</evidence>
<dbReference type="EC" id="1.-.-.-" evidence="4"/>
<dbReference type="GO" id="GO:0016616">
    <property type="term" value="F:oxidoreductase activity, acting on the CH-OH group of donors, NAD or NADP as acceptor"/>
    <property type="evidence" value="ECO:0007669"/>
    <property type="project" value="TreeGrafter"/>
</dbReference>